<dbReference type="Pfam" id="PF00550">
    <property type="entry name" value="PP-binding"/>
    <property type="match status" value="1"/>
</dbReference>
<proteinExistence type="predicted"/>
<dbReference type="Gene3D" id="1.10.1200.10">
    <property type="entry name" value="ACP-like"/>
    <property type="match status" value="1"/>
</dbReference>
<dbReference type="RefSeq" id="WP_320501780.1">
    <property type="nucleotide sequence ID" value="NZ_JAXCLX010000002.1"/>
</dbReference>
<dbReference type="SUPFAM" id="SSF47336">
    <property type="entry name" value="ACP-like"/>
    <property type="match status" value="1"/>
</dbReference>
<sequence length="94" mass="10261">MDDLERDIKALIIDALKLEDVQPEDIDSEEMLFGSGLGLDSIDALELGIALRRRYGLKIETITDEIKKHFANVRSLAAFVQSEGQGGSEANAVA</sequence>
<reference evidence="2 3" key="1">
    <citation type="journal article" date="2013" name="Antonie Van Leeuwenhoek">
        <title>Dongia rigui sp. nov., isolated from freshwater of a large wetland in Korea.</title>
        <authorList>
            <person name="Baik K.S."/>
            <person name="Hwang Y.M."/>
            <person name="Choi J.S."/>
            <person name="Kwon J."/>
            <person name="Seong C.N."/>
        </authorList>
    </citation>
    <scope>NUCLEOTIDE SEQUENCE [LARGE SCALE GENOMIC DNA]</scope>
    <source>
        <strain evidence="2 3">04SU4-P</strain>
    </source>
</reference>
<accession>A0ABU5E197</accession>
<organism evidence="2 3">
    <name type="scientific">Dongia rigui</name>
    <dbReference type="NCBI Taxonomy" id="940149"/>
    <lineage>
        <taxon>Bacteria</taxon>
        <taxon>Pseudomonadati</taxon>
        <taxon>Pseudomonadota</taxon>
        <taxon>Alphaproteobacteria</taxon>
        <taxon>Rhodospirillales</taxon>
        <taxon>Dongiaceae</taxon>
        <taxon>Dongia</taxon>
    </lineage>
</organism>
<dbReference type="PROSITE" id="PS50075">
    <property type="entry name" value="CARRIER"/>
    <property type="match status" value="1"/>
</dbReference>
<gene>
    <name evidence="2" type="ORF">SMD31_15395</name>
</gene>
<evidence type="ECO:0000313" key="2">
    <source>
        <dbReference type="EMBL" id="MDY0873326.1"/>
    </source>
</evidence>
<feature type="domain" description="Carrier" evidence="1">
    <location>
        <begin position="1"/>
        <end position="84"/>
    </location>
</feature>
<dbReference type="EMBL" id="JAXCLX010000002">
    <property type="protein sequence ID" value="MDY0873326.1"/>
    <property type="molecule type" value="Genomic_DNA"/>
</dbReference>
<protein>
    <submittedName>
        <fullName evidence="2">Phosphopantetheine-binding protein</fullName>
    </submittedName>
</protein>
<dbReference type="InterPro" id="IPR009081">
    <property type="entry name" value="PP-bd_ACP"/>
</dbReference>
<dbReference type="NCBIfam" id="NF006617">
    <property type="entry name" value="PRK09184.1"/>
    <property type="match status" value="1"/>
</dbReference>
<dbReference type="InterPro" id="IPR036736">
    <property type="entry name" value="ACP-like_sf"/>
</dbReference>
<name>A0ABU5E197_9PROT</name>
<dbReference type="Proteomes" id="UP001271769">
    <property type="component" value="Unassembled WGS sequence"/>
</dbReference>
<evidence type="ECO:0000313" key="3">
    <source>
        <dbReference type="Proteomes" id="UP001271769"/>
    </source>
</evidence>
<evidence type="ECO:0000259" key="1">
    <source>
        <dbReference type="PROSITE" id="PS50075"/>
    </source>
</evidence>
<keyword evidence="3" id="KW-1185">Reference proteome</keyword>
<comment type="caution">
    <text evidence="2">The sequence shown here is derived from an EMBL/GenBank/DDBJ whole genome shotgun (WGS) entry which is preliminary data.</text>
</comment>